<comment type="similarity">
    <text evidence="1">Belongs to the short-chain dehydrogenases/reductases (SDR) family.</text>
</comment>
<name>A0A1U7P414_9DEIO</name>
<accession>A0A1U7P414</accession>
<dbReference type="InterPro" id="IPR020904">
    <property type="entry name" value="Sc_DH/Rdtase_CS"/>
</dbReference>
<comment type="subunit">
    <text evidence="2">Homotetramer.</text>
</comment>
<evidence type="ECO:0000313" key="5">
    <source>
        <dbReference type="EMBL" id="OLV19900.1"/>
    </source>
</evidence>
<dbReference type="GO" id="GO:0006006">
    <property type="term" value="P:glucose metabolic process"/>
    <property type="evidence" value="ECO:0007669"/>
    <property type="project" value="TreeGrafter"/>
</dbReference>
<dbReference type="FunFam" id="3.40.50.720:FF:000214">
    <property type="entry name" value="L-xylulose reductase"/>
    <property type="match status" value="1"/>
</dbReference>
<dbReference type="PANTHER" id="PTHR44252">
    <property type="entry name" value="D-ERYTHRULOSE REDUCTASE"/>
    <property type="match status" value="1"/>
</dbReference>
<dbReference type="Proteomes" id="UP000186607">
    <property type="component" value="Unassembled WGS sequence"/>
</dbReference>
<dbReference type="PANTHER" id="PTHR44252:SF3">
    <property type="entry name" value="D-ERYTHRULOSE REDUCTASE-RELATED"/>
    <property type="match status" value="1"/>
</dbReference>
<dbReference type="PRINTS" id="PR00080">
    <property type="entry name" value="SDRFAMILY"/>
</dbReference>
<dbReference type="eggNOG" id="COG1028">
    <property type="taxonomic scope" value="Bacteria"/>
</dbReference>
<dbReference type="InterPro" id="IPR036291">
    <property type="entry name" value="NAD(P)-bd_dom_sf"/>
</dbReference>
<evidence type="ECO:0000313" key="6">
    <source>
        <dbReference type="Proteomes" id="UP000186607"/>
    </source>
</evidence>
<proteinExistence type="inferred from homology"/>
<evidence type="ECO:0000256" key="4">
    <source>
        <dbReference type="ARBA" id="ARBA00023002"/>
    </source>
</evidence>
<dbReference type="SUPFAM" id="SSF51735">
    <property type="entry name" value="NAD(P)-binding Rossmann-fold domains"/>
    <property type="match status" value="1"/>
</dbReference>
<dbReference type="AlphaFoldDB" id="A0A1U7P414"/>
<dbReference type="PROSITE" id="PS00061">
    <property type="entry name" value="ADH_SHORT"/>
    <property type="match status" value="1"/>
</dbReference>
<gene>
    <name evidence="5" type="ORF">BOO71_0001396</name>
</gene>
<dbReference type="InterPro" id="IPR051737">
    <property type="entry name" value="L-xylulose/Carbonyl_redctase"/>
</dbReference>
<dbReference type="GO" id="GO:0005997">
    <property type="term" value="P:xylulose metabolic process"/>
    <property type="evidence" value="ECO:0007669"/>
    <property type="project" value="TreeGrafter"/>
</dbReference>
<dbReference type="STRING" id="249408.BOO71_0001396"/>
<dbReference type="Pfam" id="PF13561">
    <property type="entry name" value="adh_short_C2"/>
    <property type="match status" value="1"/>
</dbReference>
<sequence>MSSSEQPSAHFDFSGRRALVTGAGKGIGREIVALLSACGAQVVAISRDAGDLDSLRGETGCEVIAADLADANAARQAAEQAGPVDLLVNNAGISILQSFLDTTPEAFDQTQAVNVRAAMIVGQVVARGLIGRGAAGAIVNVSSQSSSVGLPNHAAYCASKGALDQLTRVMAVELGPQGIRVNAVNPTVTLTPMGAMAWGDPAKSAPMLARIPLGRFAQPRDVAQAVAYLLSDAAGMVNGVMLPVDGGFLSN</sequence>
<keyword evidence="6" id="KW-1185">Reference proteome</keyword>
<dbReference type="Gene3D" id="3.40.50.720">
    <property type="entry name" value="NAD(P)-binding Rossmann-like Domain"/>
    <property type="match status" value="1"/>
</dbReference>
<keyword evidence="4" id="KW-0560">Oxidoreductase</keyword>
<dbReference type="EMBL" id="MSTI01000018">
    <property type="protein sequence ID" value="OLV19900.1"/>
    <property type="molecule type" value="Genomic_DNA"/>
</dbReference>
<dbReference type="InterPro" id="IPR002347">
    <property type="entry name" value="SDR_fam"/>
</dbReference>
<protein>
    <submittedName>
        <fullName evidence="5">3-oxoacyl-(Acyl-carrier protein) reductase</fullName>
    </submittedName>
</protein>
<dbReference type="PRINTS" id="PR00081">
    <property type="entry name" value="GDHRDH"/>
</dbReference>
<dbReference type="GO" id="GO:0050038">
    <property type="term" value="F:L-xylulose reductase (NADPH) activity"/>
    <property type="evidence" value="ECO:0007669"/>
    <property type="project" value="TreeGrafter"/>
</dbReference>
<evidence type="ECO:0000256" key="2">
    <source>
        <dbReference type="ARBA" id="ARBA00011881"/>
    </source>
</evidence>
<comment type="caution">
    <text evidence="5">The sequence shown here is derived from an EMBL/GenBank/DDBJ whole genome shotgun (WGS) entry which is preliminary data.</text>
</comment>
<dbReference type="RefSeq" id="WP_075830381.1">
    <property type="nucleotide sequence ID" value="NZ_MSTI01000018.1"/>
</dbReference>
<evidence type="ECO:0000256" key="3">
    <source>
        <dbReference type="ARBA" id="ARBA00022857"/>
    </source>
</evidence>
<keyword evidence="3" id="KW-0521">NADP</keyword>
<reference evidence="5 6" key="1">
    <citation type="submission" date="2017-01" db="EMBL/GenBank/DDBJ databases">
        <title>Genome Analysis of Deinococcus marmoris KOPRI26562.</title>
        <authorList>
            <person name="Kim J.H."/>
            <person name="Oh H.-M."/>
        </authorList>
    </citation>
    <scope>NUCLEOTIDE SEQUENCE [LARGE SCALE GENOMIC DNA]</scope>
    <source>
        <strain evidence="5 6">KOPRI26562</strain>
    </source>
</reference>
<dbReference type="GO" id="GO:0004090">
    <property type="term" value="F:carbonyl reductase (NADPH) activity"/>
    <property type="evidence" value="ECO:0007669"/>
    <property type="project" value="TreeGrafter"/>
</dbReference>
<dbReference type="OrthoDB" id="9803333at2"/>
<evidence type="ECO:0000256" key="1">
    <source>
        <dbReference type="ARBA" id="ARBA00006484"/>
    </source>
</evidence>
<organism evidence="5 6">
    <name type="scientific">Deinococcus marmoris</name>
    <dbReference type="NCBI Taxonomy" id="249408"/>
    <lineage>
        <taxon>Bacteria</taxon>
        <taxon>Thermotogati</taxon>
        <taxon>Deinococcota</taxon>
        <taxon>Deinococci</taxon>
        <taxon>Deinococcales</taxon>
        <taxon>Deinococcaceae</taxon>
        <taxon>Deinococcus</taxon>
    </lineage>
</organism>